<keyword evidence="2" id="KW-0808">Transferase</keyword>
<evidence type="ECO:0000256" key="1">
    <source>
        <dbReference type="ARBA" id="ARBA00009460"/>
    </source>
</evidence>
<comment type="similarity">
    <text evidence="1 2">Belongs to the fructosamine kinase family.</text>
</comment>
<name>G2DB81_9GAMM</name>
<proteinExistence type="inferred from homology"/>
<dbReference type="PIRSF" id="PIRSF006221">
    <property type="entry name" value="Ketosamine-3-kinase"/>
    <property type="match status" value="1"/>
</dbReference>
<dbReference type="PATRIC" id="fig|1048808.3.peg.839"/>
<accession>G2DB81</accession>
<keyword evidence="4" id="KW-1185">Reference proteome</keyword>
<organism evidence="3 4">
    <name type="scientific">endosymbiont of Riftia pachyptila</name>
    <name type="common">vent Ph05</name>
    <dbReference type="NCBI Taxonomy" id="1048808"/>
    <lineage>
        <taxon>Bacteria</taxon>
        <taxon>Pseudomonadati</taxon>
        <taxon>Pseudomonadota</taxon>
        <taxon>Gammaproteobacteria</taxon>
        <taxon>sulfur-oxidizing symbionts</taxon>
    </lineage>
</organism>
<sequence>MMSAWQQIAEQIAQVTGEAFDPLPPNGIGGGCINTTQRLRDGERSFFLKLNSASLIAMFEAEADGLQALAASDTLRVPRPICHGVASGQAYLVLEYIEMGHAGGSSAALAGRQLAQMHRCSDARFGWIRDNTIGSTPQQNAPHHDWIHFWRAQRLGFQLQLAEQNGYGRVLQPLGERLLEQFPVLIEHAPVPSLLHGDLWGGNLAYDQAGNPVIFDPAVYYGDREADLAMTGLFGGFSRDFYAAYQEAWPLDPGYPVRKRLYNLYHILNHLNMFGGGYLGQAAGMMEGLLAEIG</sequence>
<dbReference type="Proteomes" id="UP000004491">
    <property type="component" value="Unassembled WGS sequence"/>
</dbReference>
<dbReference type="AlphaFoldDB" id="G2DB81"/>
<gene>
    <name evidence="3" type="ORF">Rifp1Sym_ap00110</name>
</gene>
<dbReference type="InterPro" id="IPR011009">
    <property type="entry name" value="Kinase-like_dom_sf"/>
</dbReference>
<evidence type="ECO:0000313" key="4">
    <source>
        <dbReference type="Proteomes" id="UP000004491"/>
    </source>
</evidence>
<comment type="caution">
    <text evidence="3">The sequence shown here is derived from an EMBL/GenBank/DDBJ whole genome shotgun (WGS) entry which is preliminary data.</text>
</comment>
<dbReference type="PANTHER" id="PTHR12149">
    <property type="entry name" value="FRUCTOSAMINE 3 KINASE-RELATED PROTEIN"/>
    <property type="match status" value="1"/>
</dbReference>
<dbReference type="InterPro" id="IPR016477">
    <property type="entry name" value="Fructo-/Ketosamine-3-kinase"/>
</dbReference>
<evidence type="ECO:0000313" key="3">
    <source>
        <dbReference type="EMBL" id="EGV52104.1"/>
    </source>
</evidence>
<reference evidence="3" key="1">
    <citation type="journal article" date="2011" name="ISME J.">
        <title>The endosymbionts of the deep-sea tubeworms Riftia pachyptila and Tevnia jerichonana share an identical physiology as revealed by proteogenomic analyses.</title>
        <authorList>
            <person name="Gardebrecht A."/>
            <person name="Markert S."/>
            <person name="Felbeck H."/>
            <person name="Thuermer A."/>
            <person name="Albrecht D."/>
            <person name="Wollherr A."/>
            <person name="Kabisch J."/>
            <person name="Lehmann R."/>
            <person name="Daniel R."/>
            <person name="Liesegang H."/>
            <person name="Hecker M."/>
            <person name="Sievert S.M."/>
            <person name="Schweder T."/>
        </authorList>
    </citation>
    <scope>NUCLEOTIDE SEQUENCE [LARGE SCALE GENOMIC DNA]</scope>
</reference>
<keyword evidence="2 3" id="KW-0418">Kinase</keyword>
<dbReference type="SUPFAM" id="SSF56112">
    <property type="entry name" value="Protein kinase-like (PK-like)"/>
    <property type="match status" value="1"/>
</dbReference>
<dbReference type="Pfam" id="PF03881">
    <property type="entry name" value="Fructosamin_kin"/>
    <property type="match status" value="1"/>
</dbReference>
<dbReference type="EMBL" id="AFOC01000016">
    <property type="protein sequence ID" value="EGV52104.1"/>
    <property type="molecule type" value="Genomic_DNA"/>
</dbReference>
<dbReference type="PANTHER" id="PTHR12149:SF8">
    <property type="entry name" value="PROTEIN-RIBULOSAMINE 3-KINASE"/>
    <property type="match status" value="1"/>
</dbReference>
<protein>
    <submittedName>
        <fullName evidence="3">Fructosamine kinase family protein</fullName>
    </submittedName>
</protein>
<evidence type="ECO:0000256" key="2">
    <source>
        <dbReference type="PIRNR" id="PIRNR006221"/>
    </source>
</evidence>
<dbReference type="Gene3D" id="3.30.200.20">
    <property type="entry name" value="Phosphorylase Kinase, domain 1"/>
    <property type="match status" value="1"/>
</dbReference>
<dbReference type="GO" id="GO:0016301">
    <property type="term" value="F:kinase activity"/>
    <property type="evidence" value="ECO:0007669"/>
    <property type="project" value="UniProtKB-UniRule"/>
</dbReference>
<dbReference type="Gene3D" id="3.90.1200.10">
    <property type="match status" value="1"/>
</dbReference>